<dbReference type="AlphaFoldDB" id="A0A0G1CCX8"/>
<dbReference type="SUPFAM" id="SSF63446">
    <property type="entry name" value="Type I dockerin domain"/>
    <property type="match status" value="1"/>
</dbReference>
<comment type="caution">
    <text evidence="5">The sequence shown here is derived from an EMBL/GenBank/DDBJ whole genome shotgun (WGS) entry which is preliminary data.</text>
</comment>
<dbReference type="InterPro" id="IPR013785">
    <property type="entry name" value="Aldolase_TIM"/>
</dbReference>
<evidence type="ECO:0000259" key="3">
    <source>
        <dbReference type="Pfam" id="PF10566"/>
    </source>
</evidence>
<dbReference type="EMBL" id="LCFB01000037">
    <property type="protein sequence ID" value="KKS83525.1"/>
    <property type="molecule type" value="Genomic_DNA"/>
</dbReference>
<dbReference type="InterPro" id="IPR017853">
    <property type="entry name" value="GH"/>
</dbReference>
<organism evidence="5 6">
    <name type="scientific">Candidatus Gottesmanbacteria bacterium GW2011_GWA1_43_11</name>
    <dbReference type="NCBI Taxonomy" id="1618436"/>
    <lineage>
        <taxon>Bacteria</taxon>
        <taxon>Candidatus Gottesmaniibacteriota</taxon>
    </lineage>
</organism>
<dbReference type="SUPFAM" id="SSF51445">
    <property type="entry name" value="(Trans)glycosidases"/>
    <property type="match status" value="1"/>
</dbReference>
<sequence length="459" mass="50516">MSSGGVARFTPAPDESLPLEVVSPFTSSWRVVIIGTLASVVESTLVQNLNPPTTVASTSWIKPGRAAWSWWSDSQSPKNLQAQKDYVDLAAEMGWEYVLVDEGWSSSWIPELVSYASSKNVKLILWYFYGGNFTGWSDSQGFIPSYQNSLITFQRLKNWGVAGAKIDFFDSDNQMRTQMKEEIYKAAADTQMLANFHGATLPRGEQRRWPQFLTQEGVMGGEHRNNSALHTTTLPFTRNVTGSMDYTPVTFSARGNTTYAHQLAQSIVYESAWQHYADSKETYRSILASELLKIVPTTWDETKLLSGYPADHVVIARRKGNDWFIGAMVNAQRSFNLPLNFLSGTYSATLYLDGAIATTINKSAQTFTQNSALTFSTLAGGGAAIHLELTGTAASPSPSPTPCPSSDVNGDCVTDFLDLKMLLQNWLTGTNCSSLSCDLNQDGKVNILDTAQIIHDINL</sequence>
<dbReference type="Gene3D" id="1.10.1330.10">
    <property type="entry name" value="Dockerin domain"/>
    <property type="match status" value="1"/>
</dbReference>
<dbReference type="InterPro" id="IPR036439">
    <property type="entry name" value="Dockerin_dom_sf"/>
</dbReference>
<dbReference type="InterPro" id="IPR029483">
    <property type="entry name" value="GH97_C"/>
</dbReference>
<dbReference type="Pfam" id="PF00404">
    <property type="entry name" value="Dockerin_1"/>
    <property type="match status" value="1"/>
</dbReference>
<dbReference type="InterPro" id="IPR002105">
    <property type="entry name" value="Dockerin_1_rpt"/>
</dbReference>
<proteinExistence type="predicted"/>
<accession>A0A0G1CCX8</accession>
<dbReference type="InterPro" id="IPR019563">
    <property type="entry name" value="GH97_catalytic"/>
</dbReference>
<protein>
    <recommendedName>
        <fullName evidence="7">Alpha-glucosidase</fullName>
    </recommendedName>
</protein>
<evidence type="ECO:0000256" key="2">
    <source>
        <dbReference type="ARBA" id="ARBA00023295"/>
    </source>
</evidence>
<dbReference type="Pfam" id="PF14509">
    <property type="entry name" value="GH97_C"/>
    <property type="match status" value="1"/>
</dbReference>
<keyword evidence="2" id="KW-0326">Glycosidase</keyword>
<feature type="domain" description="Glycosyl-hydrolase 97 C-terminal oligomerisation" evidence="4">
    <location>
        <begin position="298"/>
        <end position="387"/>
    </location>
</feature>
<dbReference type="Gene3D" id="3.20.20.70">
    <property type="entry name" value="Aldolase class I"/>
    <property type="match status" value="1"/>
</dbReference>
<dbReference type="InterPro" id="IPR013780">
    <property type="entry name" value="Glyco_hydro_b"/>
</dbReference>
<dbReference type="Proteomes" id="UP000034543">
    <property type="component" value="Unassembled WGS sequence"/>
</dbReference>
<dbReference type="PANTHER" id="PTHR35803">
    <property type="entry name" value="GLUCAN 1,4-ALPHA-GLUCOSIDASE SUSB-RELATED"/>
    <property type="match status" value="1"/>
</dbReference>
<evidence type="ECO:0000313" key="5">
    <source>
        <dbReference type="EMBL" id="KKS83525.1"/>
    </source>
</evidence>
<name>A0A0G1CCX8_9BACT</name>
<evidence type="ECO:0000256" key="1">
    <source>
        <dbReference type="ARBA" id="ARBA00022801"/>
    </source>
</evidence>
<gene>
    <name evidence="5" type="ORF">UV59_C0037G0014</name>
</gene>
<reference evidence="5 6" key="1">
    <citation type="journal article" date="2015" name="Nature">
        <title>rRNA introns, odd ribosomes, and small enigmatic genomes across a large radiation of phyla.</title>
        <authorList>
            <person name="Brown C.T."/>
            <person name="Hug L.A."/>
            <person name="Thomas B.C."/>
            <person name="Sharon I."/>
            <person name="Castelle C.J."/>
            <person name="Singh A."/>
            <person name="Wilkins M.J."/>
            <person name="Williams K.H."/>
            <person name="Banfield J.F."/>
        </authorList>
    </citation>
    <scope>NUCLEOTIDE SEQUENCE [LARGE SCALE GENOMIC DNA]</scope>
</reference>
<dbReference type="STRING" id="1618436.UV59_C0037G0014"/>
<evidence type="ECO:0008006" key="7">
    <source>
        <dbReference type="Google" id="ProtNLM"/>
    </source>
</evidence>
<dbReference type="Gene3D" id="2.60.40.1180">
    <property type="entry name" value="Golgi alpha-mannosidase II"/>
    <property type="match status" value="1"/>
</dbReference>
<evidence type="ECO:0000313" key="6">
    <source>
        <dbReference type="Proteomes" id="UP000034543"/>
    </source>
</evidence>
<keyword evidence="1" id="KW-0378">Hydrolase</keyword>
<dbReference type="GO" id="GO:0000272">
    <property type="term" value="P:polysaccharide catabolic process"/>
    <property type="evidence" value="ECO:0007669"/>
    <property type="project" value="InterPro"/>
</dbReference>
<dbReference type="PANTHER" id="PTHR35803:SF2">
    <property type="entry name" value="RETAINING ALPHA-GALACTOSIDASE"/>
    <property type="match status" value="1"/>
</dbReference>
<feature type="domain" description="Glycosyl-hydrolase 97 catalytic" evidence="3">
    <location>
        <begin position="66"/>
        <end position="218"/>
    </location>
</feature>
<dbReference type="GO" id="GO:0004553">
    <property type="term" value="F:hydrolase activity, hydrolyzing O-glycosyl compounds"/>
    <property type="evidence" value="ECO:0007669"/>
    <property type="project" value="InterPro"/>
</dbReference>
<dbReference type="Pfam" id="PF10566">
    <property type="entry name" value="Glyco_hydro_97"/>
    <property type="match status" value="1"/>
</dbReference>
<dbReference type="InterPro" id="IPR052720">
    <property type="entry name" value="Glycosyl_hydrolase_97"/>
</dbReference>
<evidence type="ECO:0000259" key="4">
    <source>
        <dbReference type="Pfam" id="PF14509"/>
    </source>
</evidence>